<keyword evidence="3" id="KW-1185">Reference proteome</keyword>
<dbReference type="Proteomes" id="UP000276133">
    <property type="component" value="Unassembled WGS sequence"/>
</dbReference>
<dbReference type="EMBL" id="REGN01005409">
    <property type="protein sequence ID" value="RNA13455.1"/>
    <property type="molecule type" value="Genomic_DNA"/>
</dbReference>
<gene>
    <name evidence="2" type="ORF">BpHYR1_049531</name>
</gene>
<feature type="transmembrane region" description="Helical" evidence="1">
    <location>
        <begin position="5"/>
        <end position="24"/>
    </location>
</feature>
<dbReference type="AlphaFoldDB" id="A0A3M7QR60"/>
<keyword evidence="1" id="KW-0812">Transmembrane</keyword>
<reference evidence="2 3" key="1">
    <citation type="journal article" date="2018" name="Sci. Rep.">
        <title>Genomic signatures of local adaptation to the degree of environmental predictability in rotifers.</title>
        <authorList>
            <person name="Franch-Gras L."/>
            <person name="Hahn C."/>
            <person name="Garcia-Roger E.M."/>
            <person name="Carmona M.J."/>
            <person name="Serra M."/>
            <person name="Gomez A."/>
        </authorList>
    </citation>
    <scope>NUCLEOTIDE SEQUENCE [LARGE SCALE GENOMIC DNA]</scope>
    <source>
        <strain evidence="2">HYR1</strain>
    </source>
</reference>
<organism evidence="2 3">
    <name type="scientific">Brachionus plicatilis</name>
    <name type="common">Marine rotifer</name>
    <name type="synonym">Brachionus muelleri</name>
    <dbReference type="NCBI Taxonomy" id="10195"/>
    <lineage>
        <taxon>Eukaryota</taxon>
        <taxon>Metazoa</taxon>
        <taxon>Spiralia</taxon>
        <taxon>Gnathifera</taxon>
        <taxon>Rotifera</taxon>
        <taxon>Eurotatoria</taxon>
        <taxon>Monogononta</taxon>
        <taxon>Pseudotrocha</taxon>
        <taxon>Ploima</taxon>
        <taxon>Brachionidae</taxon>
        <taxon>Brachionus</taxon>
    </lineage>
</organism>
<evidence type="ECO:0000313" key="2">
    <source>
        <dbReference type="EMBL" id="RNA13455.1"/>
    </source>
</evidence>
<protein>
    <submittedName>
        <fullName evidence="2">Uncharacterized protein</fullName>
    </submittedName>
</protein>
<evidence type="ECO:0000256" key="1">
    <source>
        <dbReference type="SAM" id="Phobius"/>
    </source>
</evidence>
<sequence>MYHLFICILLLFNFCITVLLYWIVEELQTKVAELSGTVDVYPSIHPSPELFFKFSFKSPYLVVKFFQIKIADQSLEAWTLAYNPRPQKNDNDNFPDDANPILDDRDPYDKLYLRGMDKQTSIRKCFKSLHDYVIVT</sequence>
<keyword evidence="1" id="KW-1133">Transmembrane helix</keyword>
<keyword evidence="1" id="KW-0472">Membrane</keyword>
<accession>A0A3M7QR60</accession>
<proteinExistence type="predicted"/>
<evidence type="ECO:0000313" key="3">
    <source>
        <dbReference type="Proteomes" id="UP000276133"/>
    </source>
</evidence>
<name>A0A3M7QR60_BRAPC</name>
<comment type="caution">
    <text evidence="2">The sequence shown here is derived from an EMBL/GenBank/DDBJ whole genome shotgun (WGS) entry which is preliminary data.</text>
</comment>